<comment type="caution">
    <text evidence="1">The sequence shown here is derived from an EMBL/GenBank/DDBJ whole genome shotgun (WGS) entry which is preliminary data.</text>
</comment>
<dbReference type="EMBL" id="NNAY01001257">
    <property type="protein sequence ID" value="OXU24597.1"/>
    <property type="molecule type" value="Genomic_DNA"/>
</dbReference>
<gene>
    <name evidence="1" type="ORF">TSAR_000049</name>
</gene>
<accession>A0A232F2F5</accession>
<reference evidence="1 2" key="1">
    <citation type="journal article" date="2017" name="Curr. Biol.">
        <title>The Evolution of Venom by Co-option of Single-Copy Genes.</title>
        <authorList>
            <person name="Martinson E.O."/>
            <person name="Mrinalini"/>
            <person name="Kelkar Y.D."/>
            <person name="Chang C.H."/>
            <person name="Werren J.H."/>
        </authorList>
    </citation>
    <scope>NUCLEOTIDE SEQUENCE [LARGE SCALE GENOMIC DNA]</scope>
    <source>
        <strain evidence="1 2">Alberta</strain>
        <tissue evidence="1">Whole body</tissue>
    </source>
</reference>
<evidence type="ECO:0000313" key="1">
    <source>
        <dbReference type="EMBL" id="OXU24597.1"/>
    </source>
</evidence>
<protein>
    <submittedName>
        <fullName evidence="1">Uncharacterized protein</fullName>
    </submittedName>
</protein>
<organism evidence="1 2">
    <name type="scientific">Trichomalopsis sarcophagae</name>
    <dbReference type="NCBI Taxonomy" id="543379"/>
    <lineage>
        <taxon>Eukaryota</taxon>
        <taxon>Metazoa</taxon>
        <taxon>Ecdysozoa</taxon>
        <taxon>Arthropoda</taxon>
        <taxon>Hexapoda</taxon>
        <taxon>Insecta</taxon>
        <taxon>Pterygota</taxon>
        <taxon>Neoptera</taxon>
        <taxon>Endopterygota</taxon>
        <taxon>Hymenoptera</taxon>
        <taxon>Apocrita</taxon>
        <taxon>Proctotrupomorpha</taxon>
        <taxon>Chalcidoidea</taxon>
        <taxon>Pteromalidae</taxon>
        <taxon>Pteromalinae</taxon>
        <taxon>Trichomalopsis</taxon>
    </lineage>
</organism>
<sequence>MPSRDLGSIKKTWCCDSLSANQRLWLTKNLFFYVRKDGETKVSPQVVYLTKQYNLHKACIAYVQYCKSKRLIIDYFGNSCDADVITE</sequence>
<proteinExistence type="predicted"/>
<dbReference type="AlphaFoldDB" id="A0A232F2F5"/>
<evidence type="ECO:0000313" key="2">
    <source>
        <dbReference type="Proteomes" id="UP000215335"/>
    </source>
</evidence>
<name>A0A232F2F5_9HYME</name>
<keyword evidence="2" id="KW-1185">Reference proteome</keyword>
<dbReference type="Proteomes" id="UP000215335">
    <property type="component" value="Unassembled WGS sequence"/>
</dbReference>